<feature type="coiled-coil region" evidence="1">
    <location>
        <begin position="881"/>
        <end position="957"/>
    </location>
</feature>
<sequence>MVLEYLDPTPQYRLTQICHTLKSVHGVDISGQLADVDNLEEHISRYNQKRDKLIEASSFNSYAHNPEYIASMLILEAFRIQLKEVAPRRRRKQSVKEAQDSPMVSKDQQRLEFARKLEQFATHTAPPSQTGKLSNQDKARQEQKDLFVVALQTIAEKMQHQGTSFARPEENKLTPLEINIAKLMRHAESAGILDSMDARKMDMVVNKGVEMYGNALQNSREEIRRDPEIKHGDWEVDREIEREKTQKGKKDMSESKNKKPDADGDGIPDWADKNPKKPGGKKDRKMNEAELSPKQRKMAALGGNKSKIDAADMAALRHGATIDEDDWDFDMDFGDDGQGMGMMHNPADDAHHDPEMHSDIKDIKQVKGVDIHHSDAHKEDIKHYEYQASMARSELYRNAKYGMAMLHQVKPEEEIQPWIAGALTKAANYLDKIYHYLDYYKTFEPEQLPEDMDMDMELGETSGSIARQNLMMICEYSTKLFDMIKPGDHLEGWVAMKLTTASECISSSKHYLEYVQFETNGLDDHFDDARRANRKMMAEGAIKSQKKRRRRLAEQQDLEQAETLLAAKDLSDQLQQTAEKLAKMGVEDLMPLVDVMRQQFGPEAASGFNDTVKAALDGLLDSTTQAKEQVDSSIDTLQGGGVPAQAGTPEVTGAGDELGGEMPAAPELGAEEPAPEEPLGRSKKEPMAEAQSDYAKRRAQEKKADAGKPVKPPPKNAKTDYEKKRAQEKKTGMTESRKKCMECGQGYYMEARNGKMKCDKCGKTVVDETKKNFKRRGVDEDQAPGQTDPYSGLNDTELQQKANSGDNQAKTLLAVRNKKPANGQTPPATQTMQEVAPAGDKAERFIRKNKAAFNKRYGADRGEEVLYRTAWKQFGETSQAQQKAQLQLESVQSMIKNLNTQLKVYKADYRRQLKEGTVVDPLNTGYGLDGEIVMGKIKTYESAQRRLQQIIESEQRKGIKKIQEQVAAVVEIRNLQSQMNSKPWGVVYRDHTGKQQQKFFESAANLKLWHGLNKSDIKVIRSVKPQDWQAKINKLKKI</sequence>
<feature type="compositionally biased region" description="Basic and acidic residues" evidence="2">
    <location>
        <begin position="694"/>
        <end position="708"/>
    </location>
</feature>
<feature type="compositionally biased region" description="Basic and acidic residues" evidence="2">
    <location>
        <begin position="234"/>
        <end position="262"/>
    </location>
</feature>
<feature type="compositionally biased region" description="Polar residues" evidence="2">
    <location>
        <begin position="784"/>
        <end position="797"/>
    </location>
</feature>
<feature type="region of interest" description="Disordered" evidence="2">
    <location>
        <begin position="630"/>
        <end position="737"/>
    </location>
</feature>
<feature type="compositionally biased region" description="Basic and acidic residues" evidence="2">
    <location>
        <begin position="678"/>
        <end position="687"/>
    </location>
</feature>
<evidence type="ECO:0000256" key="1">
    <source>
        <dbReference type="SAM" id="Coils"/>
    </source>
</evidence>
<feature type="compositionally biased region" description="Basic and acidic residues" evidence="2">
    <location>
        <begin position="768"/>
        <end position="779"/>
    </location>
</feature>
<feature type="region of interest" description="Disordered" evidence="2">
    <location>
        <begin position="768"/>
        <end position="797"/>
    </location>
</feature>
<proteinExistence type="predicted"/>
<feature type="compositionally biased region" description="Basic and acidic residues" evidence="2">
    <location>
        <begin position="717"/>
        <end position="737"/>
    </location>
</feature>
<evidence type="ECO:0000313" key="3">
    <source>
        <dbReference type="EMBL" id="CAB4123058.1"/>
    </source>
</evidence>
<feature type="region of interest" description="Disordered" evidence="2">
    <location>
        <begin position="234"/>
        <end position="299"/>
    </location>
</feature>
<feature type="coiled-coil region" evidence="1">
    <location>
        <begin position="29"/>
        <end position="56"/>
    </location>
</feature>
<organism evidence="3">
    <name type="scientific">uncultured Caudovirales phage</name>
    <dbReference type="NCBI Taxonomy" id="2100421"/>
    <lineage>
        <taxon>Viruses</taxon>
        <taxon>Duplodnaviria</taxon>
        <taxon>Heunggongvirae</taxon>
        <taxon>Uroviricota</taxon>
        <taxon>Caudoviricetes</taxon>
        <taxon>Peduoviridae</taxon>
        <taxon>Maltschvirus</taxon>
        <taxon>Maltschvirus maltsch</taxon>
    </lineage>
</organism>
<name>A0A6J5KLF3_9CAUD</name>
<evidence type="ECO:0000256" key="2">
    <source>
        <dbReference type="SAM" id="MobiDB-lite"/>
    </source>
</evidence>
<gene>
    <name evidence="3" type="ORF">UFOVP29_217</name>
</gene>
<feature type="region of interest" description="Disordered" evidence="2">
    <location>
        <begin position="89"/>
        <end position="108"/>
    </location>
</feature>
<dbReference type="EMBL" id="LR796167">
    <property type="protein sequence ID" value="CAB4123058.1"/>
    <property type="molecule type" value="Genomic_DNA"/>
</dbReference>
<reference evidence="3" key="1">
    <citation type="submission" date="2020-04" db="EMBL/GenBank/DDBJ databases">
        <authorList>
            <person name="Chiriac C."/>
            <person name="Salcher M."/>
            <person name="Ghai R."/>
            <person name="Kavagutti S V."/>
        </authorList>
    </citation>
    <scope>NUCLEOTIDE SEQUENCE</scope>
</reference>
<accession>A0A6J5KLF3</accession>
<protein>
    <submittedName>
        <fullName evidence="3">Uncharacterized protein</fullName>
    </submittedName>
</protein>
<keyword evidence="1" id="KW-0175">Coiled coil</keyword>